<comment type="caution">
    <text evidence="2">The sequence shown here is derived from an EMBL/GenBank/DDBJ whole genome shotgun (WGS) entry which is preliminary data.</text>
</comment>
<gene>
    <name evidence="2" type="ORF">S03H2_39995</name>
</gene>
<sequence>MCPVSLLSLLSLLGKGDKGDMGDIPSKGDNKDNILTYLQAESRRSQATPTTKPPPYVQK</sequence>
<dbReference type="AlphaFoldDB" id="X1I684"/>
<dbReference type="EMBL" id="BARU01024764">
    <property type="protein sequence ID" value="GAH53058.1"/>
    <property type="molecule type" value="Genomic_DNA"/>
</dbReference>
<reference evidence="2" key="1">
    <citation type="journal article" date="2014" name="Front. Microbiol.">
        <title>High frequency of phylogenetically diverse reductive dehalogenase-homologous genes in deep subseafloor sedimentary metagenomes.</title>
        <authorList>
            <person name="Kawai M."/>
            <person name="Futagami T."/>
            <person name="Toyoda A."/>
            <person name="Takaki Y."/>
            <person name="Nishi S."/>
            <person name="Hori S."/>
            <person name="Arai W."/>
            <person name="Tsubouchi T."/>
            <person name="Morono Y."/>
            <person name="Uchiyama I."/>
            <person name="Ito T."/>
            <person name="Fujiyama A."/>
            <person name="Inagaki F."/>
            <person name="Takami H."/>
        </authorList>
    </citation>
    <scope>NUCLEOTIDE SEQUENCE</scope>
    <source>
        <strain evidence="2">Expedition CK06-06</strain>
    </source>
</reference>
<organism evidence="2">
    <name type="scientific">marine sediment metagenome</name>
    <dbReference type="NCBI Taxonomy" id="412755"/>
    <lineage>
        <taxon>unclassified sequences</taxon>
        <taxon>metagenomes</taxon>
        <taxon>ecological metagenomes</taxon>
    </lineage>
</organism>
<proteinExistence type="predicted"/>
<feature type="region of interest" description="Disordered" evidence="1">
    <location>
        <begin position="39"/>
        <end position="59"/>
    </location>
</feature>
<evidence type="ECO:0000256" key="1">
    <source>
        <dbReference type="SAM" id="MobiDB-lite"/>
    </source>
</evidence>
<accession>X1I684</accession>
<name>X1I684_9ZZZZ</name>
<protein>
    <submittedName>
        <fullName evidence="2">Uncharacterized protein</fullName>
    </submittedName>
</protein>
<evidence type="ECO:0000313" key="2">
    <source>
        <dbReference type="EMBL" id="GAH53058.1"/>
    </source>
</evidence>